<dbReference type="RefSeq" id="WP_166505820.1">
    <property type="nucleotide sequence ID" value="NZ_LN650648.1"/>
</dbReference>
<evidence type="ECO:0000313" key="3">
    <source>
        <dbReference type="Proteomes" id="UP000245695"/>
    </source>
</evidence>
<dbReference type="PANTHER" id="PTHR31143">
    <property type="match status" value="1"/>
</dbReference>
<dbReference type="CDD" id="cd04301">
    <property type="entry name" value="NAT_SF"/>
    <property type="match status" value="1"/>
</dbReference>
<dbReference type="Proteomes" id="UP000245695">
    <property type="component" value="Chromosome 1"/>
</dbReference>
<protein>
    <submittedName>
        <fullName evidence="2">Acetyltransferase, GNAT</fullName>
    </submittedName>
</protein>
<dbReference type="EMBL" id="LN650648">
    <property type="protein sequence ID" value="CEI73632.1"/>
    <property type="molecule type" value="Genomic_DNA"/>
</dbReference>
<dbReference type="InterPro" id="IPR016181">
    <property type="entry name" value="Acyl_CoA_acyltransferase"/>
</dbReference>
<dbReference type="PROSITE" id="PS51186">
    <property type="entry name" value="GNAT"/>
    <property type="match status" value="1"/>
</dbReference>
<keyword evidence="2" id="KW-0808">Transferase</keyword>
<dbReference type="InterPro" id="IPR000182">
    <property type="entry name" value="GNAT_dom"/>
</dbReference>
<proteinExistence type="predicted"/>
<gene>
    <name evidence="2" type="ORF">FRIFI_2104</name>
</gene>
<dbReference type="KEGG" id="rhom:FRIFI_2104"/>
<keyword evidence="3" id="KW-1185">Reference proteome</keyword>
<reference evidence="2 3" key="1">
    <citation type="submission" date="2014-09" db="EMBL/GenBank/DDBJ databases">
        <authorList>
            <person name="Hornung B.V."/>
        </authorList>
    </citation>
    <scope>NUCLEOTIDE SEQUENCE [LARGE SCALE GENOMIC DNA]</scope>
    <source>
        <strain evidence="2 3">FRIFI</strain>
    </source>
</reference>
<dbReference type="AlphaFoldDB" id="A0A2P2BTH3"/>
<evidence type="ECO:0000259" key="1">
    <source>
        <dbReference type="PROSITE" id="PS51186"/>
    </source>
</evidence>
<organism evidence="2 3">
    <name type="scientific">Romboutsia hominis</name>
    <dbReference type="NCBI Taxonomy" id="1507512"/>
    <lineage>
        <taxon>Bacteria</taxon>
        <taxon>Bacillati</taxon>
        <taxon>Bacillota</taxon>
        <taxon>Clostridia</taxon>
        <taxon>Peptostreptococcales</taxon>
        <taxon>Peptostreptococcaceae</taxon>
        <taxon>Romboutsia</taxon>
    </lineage>
</organism>
<dbReference type="PANTHER" id="PTHR31143:SF2">
    <property type="entry name" value="FR47-LIKE DOMAIN-CONTAINING PROTEIN-RELATED"/>
    <property type="match status" value="1"/>
</dbReference>
<evidence type="ECO:0000313" key="2">
    <source>
        <dbReference type="EMBL" id="CEI73632.1"/>
    </source>
</evidence>
<name>A0A2P2BTH3_9FIRM</name>
<dbReference type="GO" id="GO:0016747">
    <property type="term" value="F:acyltransferase activity, transferring groups other than amino-acyl groups"/>
    <property type="evidence" value="ECO:0007669"/>
    <property type="project" value="InterPro"/>
</dbReference>
<dbReference type="Gene3D" id="3.40.630.30">
    <property type="match status" value="1"/>
</dbReference>
<dbReference type="Pfam" id="PF12746">
    <property type="entry name" value="GNAT_acetyltran"/>
    <property type="match status" value="1"/>
</dbReference>
<accession>A0A2P2BTH3</accession>
<dbReference type="InterPro" id="IPR027365">
    <property type="entry name" value="GNAT_acetyltra_YdfB-like"/>
</dbReference>
<sequence>MILKIDEKYHKKVVDYLSKEPEFNLFIVGDIERFGYDNSFFSVWADIDRSGNIEGVLVKYLDFLTFYSHSKFNVKRFSNFIDKLDYTEISGKTACLEKFENNLNINRKRIVSFCKLLTTKNLENTMRSSNVKKIRFGNIGKVVKLYEVIEEFENTTVENIKNLLKTGRGYYIPCDKQVVAMAKSTLESQKYGLIVGVGTHPNYRNKGYATVCISKLCRELLEEGKIPCLFYDNEEAGKIYRKLGFKEIGKWSIYYA</sequence>
<dbReference type="SUPFAM" id="SSF55729">
    <property type="entry name" value="Acyl-CoA N-acyltransferases (Nat)"/>
    <property type="match status" value="1"/>
</dbReference>
<feature type="domain" description="N-acetyltransferase" evidence="1">
    <location>
        <begin position="132"/>
        <end position="256"/>
    </location>
</feature>